<dbReference type="InterPro" id="IPR010280">
    <property type="entry name" value="U5_MeTrfase_fam"/>
</dbReference>
<feature type="active site" evidence="11">
    <location>
        <position position="450"/>
    </location>
</feature>
<dbReference type="Proteomes" id="UP000815846">
    <property type="component" value="Unassembled WGS sequence"/>
</dbReference>
<feature type="binding site" evidence="9">
    <location>
        <position position="193"/>
    </location>
    <ligand>
        <name>[4Fe-4S] cluster</name>
        <dbReference type="ChEBI" id="CHEBI:49883"/>
    </ligand>
</feature>
<comment type="function">
    <text evidence="9">Catalyzes the formation of 5-methyl-uridine at position 1939 (m5U1939) in 23S rRNA.</text>
</comment>
<dbReference type="Gene3D" id="3.40.50.150">
    <property type="entry name" value="Vaccinia Virus protein VP39"/>
    <property type="match status" value="1"/>
</dbReference>
<protein>
    <recommendedName>
        <fullName evidence="9">23S rRNA (uracil(1939)-C(5))-methyltransferase RlmD</fullName>
        <ecNumber evidence="9">2.1.1.190</ecNumber>
    </recommendedName>
    <alternativeName>
        <fullName evidence="9">23S rRNA(m5U1939)-methyltransferase</fullName>
    </alternativeName>
</protein>
<dbReference type="PROSITE" id="PS51687">
    <property type="entry name" value="SAM_MT_RNA_M5U"/>
    <property type="match status" value="1"/>
</dbReference>
<evidence type="ECO:0000313" key="14">
    <source>
        <dbReference type="Proteomes" id="UP000815846"/>
    </source>
</evidence>
<feature type="binding site" evidence="9">
    <location>
        <position position="91"/>
    </location>
    <ligand>
        <name>[4Fe-4S] cluster</name>
        <dbReference type="ChEBI" id="CHEBI:49883"/>
    </ligand>
</feature>
<dbReference type="SUPFAM" id="SSF53335">
    <property type="entry name" value="S-adenosyl-L-methionine-dependent methyltransferases"/>
    <property type="match status" value="1"/>
</dbReference>
<evidence type="ECO:0000256" key="5">
    <source>
        <dbReference type="ARBA" id="ARBA00022691"/>
    </source>
</evidence>
<dbReference type="PROSITE" id="PS50926">
    <property type="entry name" value="TRAM"/>
    <property type="match status" value="1"/>
</dbReference>
<dbReference type="Gene3D" id="2.40.50.140">
    <property type="entry name" value="Nucleic acid-binding proteins"/>
    <property type="match status" value="1"/>
</dbReference>
<dbReference type="RefSeq" id="WP_101343597.1">
    <property type="nucleotide sequence ID" value="NZ_PJAI02000014.1"/>
</dbReference>
<keyword evidence="1 9" id="KW-0004">4Fe-4S</keyword>
<dbReference type="NCBIfam" id="TIGR00479">
    <property type="entry name" value="rumA"/>
    <property type="match status" value="1"/>
</dbReference>
<feature type="binding site" evidence="9">
    <location>
        <position position="82"/>
    </location>
    <ligand>
        <name>[4Fe-4S] cluster</name>
        <dbReference type="ChEBI" id="CHEBI:49883"/>
    </ligand>
</feature>
<evidence type="ECO:0000259" key="12">
    <source>
        <dbReference type="PROSITE" id="PS50926"/>
    </source>
</evidence>
<accession>A0ABY3MV50</accession>
<comment type="similarity">
    <text evidence="9">Belongs to the class I-like SAM-binding methyltransferase superfamily. RNA M5U methyltransferase family. RlmD subfamily.</text>
</comment>
<feature type="binding site" evidence="9">
    <location>
        <position position="88"/>
    </location>
    <ligand>
        <name>[4Fe-4S] cluster</name>
        <dbReference type="ChEBI" id="CHEBI:49883"/>
    </ligand>
</feature>
<dbReference type="HAMAP" id="MF_01010">
    <property type="entry name" value="23SrRNA_methyltr_RlmD"/>
    <property type="match status" value="1"/>
</dbReference>
<evidence type="ECO:0000313" key="13">
    <source>
        <dbReference type="EMBL" id="TYK65069.1"/>
    </source>
</evidence>
<dbReference type="InterPro" id="IPR001566">
    <property type="entry name" value="23S_rRNA_MeTrfase_RlmD"/>
</dbReference>
<feature type="binding site" evidence="9 10">
    <location>
        <position position="424"/>
    </location>
    <ligand>
        <name>S-adenosyl-L-methionine</name>
        <dbReference type="ChEBI" id="CHEBI:59789"/>
    </ligand>
</feature>
<keyword evidence="2 9" id="KW-0698">rRNA processing</keyword>
<comment type="catalytic activity">
    <reaction evidence="9">
        <text>uridine(1939) in 23S rRNA + S-adenosyl-L-methionine = 5-methyluridine(1939) in 23S rRNA + S-adenosyl-L-homocysteine + H(+)</text>
        <dbReference type="Rhea" id="RHEA:42908"/>
        <dbReference type="Rhea" id="RHEA-COMP:10278"/>
        <dbReference type="Rhea" id="RHEA-COMP:10279"/>
        <dbReference type="ChEBI" id="CHEBI:15378"/>
        <dbReference type="ChEBI" id="CHEBI:57856"/>
        <dbReference type="ChEBI" id="CHEBI:59789"/>
        <dbReference type="ChEBI" id="CHEBI:65315"/>
        <dbReference type="ChEBI" id="CHEBI:74447"/>
        <dbReference type="EC" id="2.1.1.190"/>
    </reaction>
</comment>
<feature type="domain" description="TRAM" evidence="12">
    <location>
        <begin position="11"/>
        <end position="69"/>
    </location>
</feature>
<dbReference type="GO" id="GO:0008168">
    <property type="term" value="F:methyltransferase activity"/>
    <property type="evidence" value="ECO:0007669"/>
    <property type="project" value="UniProtKB-KW"/>
</dbReference>
<dbReference type="PANTHER" id="PTHR11061">
    <property type="entry name" value="RNA M5U METHYLTRANSFERASE"/>
    <property type="match status" value="1"/>
</dbReference>
<dbReference type="NCBIfam" id="NF009639">
    <property type="entry name" value="PRK13168.1"/>
    <property type="match status" value="1"/>
</dbReference>
<evidence type="ECO:0000256" key="2">
    <source>
        <dbReference type="ARBA" id="ARBA00022552"/>
    </source>
</evidence>
<keyword evidence="5 9" id="KW-0949">S-adenosyl-L-methionine</keyword>
<dbReference type="InterPro" id="IPR030390">
    <property type="entry name" value="MeTrfase_TrmA_AS"/>
</dbReference>
<comment type="caution">
    <text evidence="13">The sequence shown here is derived from an EMBL/GenBank/DDBJ whole genome shotgun (WGS) entry which is preliminary data.</text>
</comment>
<evidence type="ECO:0000256" key="7">
    <source>
        <dbReference type="ARBA" id="ARBA00023004"/>
    </source>
</evidence>
<evidence type="ECO:0000256" key="3">
    <source>
        <dbReference type="ARBA" id="ARBA00022603"/>
    </source>
</evidence>
<feature type="binding site" evidence="9 10">
    <location>
        <position position="354"/>
    </location>
    <ligand>
        <name>S-adenosyl-L-methionine</name>
        <dbReference type="ChEBI" id="CHEBI:59789"/>
    </ligand>
</feature>
<dbReference type="InterPro" id="IPR029063">
    <property type="entry name" value="SAM-dependent_MTases_sf"/>
</dbReference>
<keyword evidence="14" id="KW-1185">Reference proteome</keyword>
<keyword evidence="4 9" id="KW-0808">Transferase</keyword>
<dbReference type="Pfam" id="PF05958">
    <property type="entry name" value="tRNA_U5-meth_tr"/>
    <property type="match status" value="1"/>
</dbReference>
<evidence type="ECO:0000256" key="4">
    <source>
        <dbReference type="ARBA" id="ARBA00022679"/>
    </source>
</evidence>
<dbReference type="GO" id="GO:0032259">
    <property type="term" value="P:methylation"/>
    <property type="evidence" value="ECO:0007669"/>
    <property type="project" value="UniProtKB-KW"/>
</dbReference>
<evidence type="ECO:0000256" key="11">
    <source>
        <dbReference type="PROSITE-ProRule" id="PRU10015"/>
    </source>
</evidence>
<evidence type="ECO:0000256" key="6">
    <source>
        <dbReference type="ARBA" id="ARBA00022723"/>
    </source>
</evidence>
<dbReference type="PROSITE" id="PS01230">
    <property type="entry name" value="TRMA_1"/>
    <property type="match status" value="1"/>
</dbReference>
<dbReference type="Gene3D" id="2.40.50.1070">
    <property type="match status" value="1"/>
</dbReference>
<keyword evidence="8 9" id="KW-0411">Iron-sulfur</keyword>
<proteinExistence type="inferred from homology"/>
<sequence length="492" mass="54808">MANFFKPVVKSQKINEQLTVHIDKLDINGVGVARWQGKPIFIAGALPNEVAEVKVIEQKSKYARAKIIAINKQNEHRVTPKCQHFGQCGGCDLQMLALSAQLTFKQQKVTELFVRSLTAEDGIVKKRPNAKLTTQKTAIKTKKIDLPWQAPIQSEPWHYRRKARIGVQFDKNDLPIIGFRQKSTNQLTVIKSCPVLVEPVNNIFPILKQLLAQLTVKAAIGHIEVIHADITHVELENNTAPSVSQDDNSLVGESIVLVVRQLKVMNAIDTQLWQQFAKKHAWHVIIDNGAEQQALEHSKQNVAPKLSYTLDDGNQIYFASSDFIQINYQVNNAMISQALAWMNLGENDKVLDLFCGLGNFSLAIAKKSKQVVGVEGVQVMVDKAIHNAQVNGLNNCQFYQADLNSEWLTASWATAQVFDKVLLDPARAGAEQAVKQIATLKIPSVLYVSCDPATLARDSAILVAQGYKIEKISLMDMFSQTKHVETMVLFTQ</sequence>
<feature type="binding site" evidence="9">
    <location>
        <position position="359"/>
    </location>
    <ligand>
        <name>S-adenosyl-L-methionine</name>
        <dbReference type="ChEBI" id="CHEBI:59789"/>
    </ligand>
</feature>
<feature type="active site" description="Nucleophile" evidence="9 10">
    <location>
        <position position="450"/>
    </location>
</feature>
<evidence type="ECO:0000256" key="10">
    <source>
        <dbReference type="PROSITE-ProRule" id="PRU01024"/>
    </source>
</evidence>
<organism evidence="13 14">
    <name type="scientific">Colwellia echini</name>
    <dbReference type="NCBI Taxonomy" id="1982103"/>
    <lineage>
        <taxon>Bacteria</taxon>
        <taxon>Pseudomonadati</taxon>
        <taxon>Pseudomonadota</taxon>
        <taxon>Gammaproteobacteria</taxon>
        <taxon>Alteromonadales</taxon>
        <taxon>Colwelliaceae</taxon>
        <taxon>Colwellia</taxon>
    </lineage>
</organism>
<dbReference type="InterPro" id="IPR002792">
    <property type="entry name" value="TRAM_dom"/>
</dbReference>
<feature type="binding site" evidence="9 10">
    <location>
        <position position="325"/>
    </location>
    <ligand>
        <name>S-adenosyl-L-methionine</name>
        <dbReference type="ChEBI" id="CHEBI:59789"/>
    </ligand>
</feature>
<keyword evidence="3 9" id="KW-0489">Methyltransferase</keyword>
<dbReference type="InterPro" id="IPR012340">
    <property type="entry name" value="NA-bd_OB-fold"/>
</dbReference>
<dbReference type="Pfam" id="PF01938">
    <property type="entry name" value="TRAM"/>
    <property type="match status" value="1"/>
</dbReference>
<keyword evidence="7 9" id="KW-0408">Iron</keyword>
<reference evidence="13 14" key="1">
    <citation type="submission" date="2019-08" db="EMBL/GenBank/DDBJ databases">
        <title>Microbe sample from Colwellia echini.</title>
        <authorList>
            <person name="Christiansen L."/>
            <person name="Pathiraja D."/>
            <person name="Schultz-Johansen M."/>
            <person name="Choi I.-G."/>
            <person name="Stougaard P."/>
        </authorList>
    </citation>
    <scope>NUCLEOTIDE SEQUENCE [LARGE SCALE GENOMIC DNA]</scope>
    <source>
        <strain evidence="13 14">A3</strain>
    </source>
</reference>
<dbReference type="EC" id="2.1.1.190" evidence="9"/>
<dbReference type="PANTHER" id="PTHR11061:SF49">
    <property type="entry name" value="23S RRNA (URACIL(1939)-C(5))-METHYLTRANSFERASE RLMD"/>
    <property type="match status" value="1"/>
</dbReference>
<dbReference type="SUPFAM" id="SSF50249">
    <property type="entry name" value="Nucleic acid-binding proteins"/>
    <property type="match status" value="1"/>
</dbReference>
<feature type="binding site" evidence="9 10">
    <location>
        <position position="375"/>
    </location>
    <ligand>
        <name>S-adenosyl-L-methionine</name>
        <dbReference type="ChEBI" id="CHEBI:59789"/>
    </ligand>
</feature>
<name>A0ABY3MV50_9GAMM</name>
<keyword evidence="6 9" id="KW-0479">Metal-binding</keyword>
<dbReference type="EMBL" id="PJAI02000014">
    <property type="protein sequence ID" value="TYK65069.1"/>
    <property type="molecule type" value="Genomic_DNA"/>
</dbReference>
<evidence type="ECO:0000256" key="8">
    <source>
        <dbReference type="ARBA" id="ARBA00023014"/>
    </source>
</evidence>
<evidence type="ECO:0000256" key="9">
    <source>
        <dbReference type="HAMAP-Rule" id="MF_01010"/>
    </source>
</evidence>
<gene>
    <name evidence="9 13" type="primary">rlmD</name>
    <name evidence="13" type="ORF">CWS31_012290</name>
</gene>
<feature type="binding site" evidence="9">
    <location>
        <position position="402"/>
    </location>
    <ligand>
        <name>S-adenosyl-L-methionine</name>
        <dbReference type="ChEBI" id="CHEBI:59789"/>
    </ligand>
</feature>
<evidence type="ECO:0000256" key="1">
    <source>
        <dbReference type="ARBA" id="ARBA00022485"/>
    </source>
</evidence>